<dbReference type="OrthoDB" id="1930136at2759"/>
<dbReference type="AlphaFoldDB" id="A0A835M8K9"/>
<reference evidence="2 3" key="1">
    <citation type="submission" date="2020-10" db="EMBL/GenBank/DDBJ databases">
        <title>The Coptis chinensis genome and diversification of protoberbering-type alkaloids.</title>
        <authorList>
            <person name="Wang B."/>
            <person name="Shu S."/>
            <person name="Song C."/>
            <person name="Liu Y."/>
        </authorList>
    </citation>
    <scope>NUCLEOTIDE SEQUENCE [LARGE SCALE GENOMIC DNA]</scope>
    <source>
        <strain evidence="2">HL-2020</strain>
        <tissue evidence="2">Leaf</tissue>
    </source>
</reference>
<organism evidence="2 3">
    <name type="scientific">Coptis chinensis</name>
    <dbReference type="NCBI Taxonomy" id="261450"/>
    <lineage>
        <taxon>Eukaryota</taxon>
        <taxon>Viridiplantae</taxon>
        <taxon>Streptophyta</taxon>
        <taxon>Embryophyta</taxon>
        <taxon>Tracheophyta</taxon>
        <taxon>Spermatophyta</taxon>
        <taxon>Magnoliopsida</taxon>
        <taxon>Ranunculales</taxon>
        <taxon>Ranunculaceae</taxon>
        <taxon>Coptidoideae</taxon>
        <taxon>Coptis</taxon>
    </lineage>
</organism>
<dbReference type="Pfam" id="PF04765">
    <property type="entry name" value="TOD1_MUCI70"/>
    <property type="match status" value="1"/>
</dbReference>
<gene>
    <name evidence="2" type="ORF">IFM89_038531</name>
</gene>
<dbReference type="InterPro" id="IPR006852">
    <property type="entry name" value="TOD1_MUCI70"/>
</dbReference>
<evidence type="ECO:0000259" key="1">
    <source>
        <dbReference type="Pfam" id="PF04765"/>
    </source>
</evidence>
<name>A0A835M8K9_9MAGN</name>
<accession>A0A835M8K9</accession>
<protein>
    <recommendedName>
        <fullName evidence="1">TOD1/MUCI70 glycosyltransferase-like domain-containing protein</fullName>
    </recommendedName>
</protein>
<dbReference type="EMBL" id="JADFTS010000003">
    <property type="protein sequence ID" value="KAF9617769.1"/>
    <property type="molecule type" value="Genomic_DNA"/>
</dbReference>
<feature type="domain" description="TOD1/MUCI70 glycosyltransferase-like" evidence="1">
    <location>
        <begin position="85"/>
        <end position="185"/>
    </location>
</feature>
<sequence length="197" mass="22000">MLQCFAQELLMIDDLLSALVGIEGRYTSIKRVSGIEGWNASPVCRFCCSSHVAFVRTCPVCYIPVTQAITRMPSISSPSPILRNLTYVHDENPVRTEPFGGSDFGGYPSLKQRNDSFDPLLLHIRFVRGIKPGIQSGFDIDDVDLLEMEQCQGIVVATAIFGNYDIIQQARNISEAAKKNVCFTVSICLWMKKHKHI</sequence>
<evidence type="ECO:0000313" key="2">
    <source>
        <dbReference type="EMBL" id="KAF9617769.1"/>
    </source>
</evidence>
<comment type="caution">
    <text evidence="2">The sequence shown here is derived from an EMBL/GenBank/DDBJ whole genome shotgun (WGS) entry which is preliminary data.</text>
</comment>
<evidence type="ECO:0000313" key="3">
    <source>
        <dbReference type="Proteomes" id="UP000631114"/>
    </source>
</evidence>
<dbReference type="InterPro" id="IPR048354">
    <property type="entry name" value="TOD1_MUCI70_glycTrfase_dom"/>
</dbReference>
<dbReference type="PANTHER" id="PTHR12956">
    <property type="entry name" value="ALKALINE CERAMIDASE-RELATED"/>
    <property type="match status" value="1"/>
</dbReference>
<keyword evidence="3" id="KW-1185">Reference proteome</keyword>
<dbReference type="Proteomes" id="UP000631114">
    <property type="component" value="Unassembled WGS sequence"/>
</dbReference>
<dbReference type="PANTHER" id="PTHR12956:SF38">
    <property type="entry name" value="HEXOSYLTRANSFERASE MUCI70-RELATED"/>
    <property type="match status" value="1"/>
</dbReference>
<proteinExistence type="predicted"/>